<dbReference type="Proteomes" id="UP000295547">
    <property type="component" value="Unassembled WGS sequence"/>
</dbReference>
<evidence type="ECO:0008006" key="3">
    <source>
        <dbReference type="Google" id="ProtNLM"/>
    </source>
</evidence>
<keyword evidence="2" id="KW-1185">Reference proteome</keyword>
<name>A0A4R3QIX2_9HYPH</name>
<gene>
    <name evidence="1" type="ORF">EV130_110132</name>
</gene>
<accession>A0A4R3QIX2</accession>
<protein>
    <recommendedName>
        <fullName evidence="3">SOS response associated peptidase (SRAP)</fullName>
    </recommendedName>
</protein>
<dbReference type="InterPro" id="IPR036590">
    <property type="entry name" value="SRAP-like"/>
</dbReference>
<dbReference type="SUPFAM" id="SSF143081">
    <property type="entry name" value="BB1717-like"/>
    <property type="match status" value="1"/>
</dbReference>
<evidence type="ECO:0000313" key="2">
    <source>
        <dbReference type="Proteomes" id="UP000295547"/>
    </source>
</evidence>
<reference evidence="1 2" key="1">
    <citation type="submission" date="2019-03" db="EMBL/GenBank/DDBJ databases">
        <title>Genomic Encyclopedia of Type Strains, Phase IV (KMG-V): Genome sequencing to study the core and pangenomes of soil and plant-associated prokaryotes.</title>
        <authorList>
            <person name="Whitman W."/>
        </authorList>
    </citation>
    <scope>NUCLEOTIDE SEQUENCE [LARGE SCALE GENOMIC DNA]</scope>
    <source>
        <strain evidence="1 2">Gr42</strain>
    </source>
</reference>
<dbReference type="Gene3D" id="2.40.10.510">
    <property type="match status" value="1"/>
</dbReference>
<dbReference type="EMBL" id="SMBJ01000010">
    <property type="protein sequence ID" value="TCU21788.1"/>
    <property type="molecule type" value="Genomic_DNA"/>
</dbReference>
<evidence type="ECO:0000313" key="1">
    <source>
        <dbReference type="EMBL" id="TCU21788.1"/>
    </source>
</evidence>
<proteinExistence type="predicted"/>
<dbReference type="AlphaFoldDB" id="A0A4R3QIX2"/>
<sequence length="59" mass="6642">MPVLLFTKEEIDVWMHAPWDKAKEFARRAPNEAIAVTSREPYGSSIISKEGDPLQASLL</sequence>
<organism evidence="1 2">
    <name type="scientific">Rhizobium azibense</name>
    <dbReference type="NCBI Taxonomy" id="1136135"/>
    <lineage>
        <taxon>Bacteria</taxon>
        <taxon>Pseudomonadati</taxon>
        <taxon>Pseudomonadota</taxon>
        <taxon>Alphaproteobacteria</taxon>
        <taxon>Hyphomicrobiales</taxon>
        <taxon>Rhizobiaceae</taxon>
        <taxon>Rhizobium/Agrobacterium group</taxon>
        <taxon>Rhizobium</taxon>
    </lineage>
</organism>
<comment type="caution">
    <text evidence="1">The sequence shown here is derived from an EMBL/GenBank/DDBJ whole genome shotgun (WGS) entry which is preliminary data.</text>
</comment>